<dbReference type="InterPro" id="IPR000421">
    <property type="entry name" value="FA58C"/>
</dbReference>
<sequence>MQRGQVTSYQVLLTSSTNIMDPRVIWSVTDINGQETDKATITSDGELTVKKNGQIKILAKTIDGSGIVGEKVVTISGQTLASLSQDKPTVTSSVGDNHPGSFAVDGDETTRWIADSGEKNPWIYVDLGTQAKIDLIVLNWEDARPPRYVVEV</sequence>
<proteinExistence type="predicted"/>
<dbReference type="PROSITE" id="PS50022">
    <property type="entry name" value="FA58C_3"/>
    <property type="match status" value="1"/>
</dbReference>
<dbReference type="STRING" id="100884.GCA_000269565_01357"/>
<dbReference type="EMBL" id="ADKX01000005">
    <property type="protein sequence ID" value="EFW06351.1"/>
    <property type="molecule type" value="Genomic_DNA"/>
</dbReference>
<gene>
    <name evidence="2" type="ORF">HMPREF9488_00351</name>
</gene>
<name>E7G6G3_9FIRM</name>
<dbReference type="InterPro" id="IPR008979">
    <property type="entry name" value="Galactose-bd-like_sf"/>
</dbReference>
<evidence type="ECO:0000259" key="1">
    <source>
        <dbReference type="PROSITE" id="PS50022"/>
    </source>
</evidence>
<dbReference type="Pfam" id="PF00754">
    <property type="entry name" value="F5_F8_type_C"/>
    <property type="match status" value="1"/>
</dbReference>
<comment type="caution">
    <text evidence="2">The sequence shown here is derived from an EMBL/GenBank/DDBJ whole genome shotgun (WGS) entry which is preliminary data.</text>
</comment>
<evidence type="ECO:0000313" key="3">
    <source>
        <dbReference type="Proteomes" id="UP000003157"/>
    </source>
</evidence>
<dbReference type="SUPFAM" id="SSF49785">
    <property type="entry name" value="Galactose-binding domain-like"/>
    <property type="match status" value="1"/>
</dbReference>
<dbReference type="Gene3D" id="2.60.120.260">
    <property type="entry name" value="Galactose-binding domain-like"/>
    <property type="match status" value="1"/>
</dbReference>
<dbReference type="HOGENOM" id="CLU_1719222_0_0_9"/>
<dbReference type="Proteomes" id="UP000003157">
    <property type="component" value="Unassembled WGS sequence"/>
</dbReference>
<keyword evidence="3" id="KW-1185">Reference proteome</keyword>
<evidence type="ECO:0000313" key="2">
    <source>
        <dbReference type="EMBL" id="EFW06351.1"/>
    </source>
</evidence>
<organism evidence="2 3">
    <name type="scientific">Coprobacillus cateniformis</name>
    <dbReference type="NCBI Taxonomy" id="100884"/>
    <lineage>
        <taxon>Bacteria</taxon>
        <taxon>Bacillati</taxon>
        <taxon>Bacillota</taxon>
        <taxon>Erysipelotrichia</taxon>
        <taxon>Erysipelotrichales</taxon>
        <taxon>Coprobacillaceae</taxon>
        <taxon>Coprobacillus</taxon>
    </lineage>
</organism>
<accession>E7G6G3</accession>
<feature type="domain" description="F5/8 type C" evidence="1">
    <location>
        <begin position="68"/>
        <end position="152"/>
    </location>
</feature>
<dbReference type="AlphaFoldDB" id="E7G6G3"/>
<reference evidence="2 3" key="1">
    <citation type="submission" date="2010-12" db="EMBL/GenBank/DDBJ databases">
        <title>The Genome Sequence of Coprobacillus sp. strain 29_1.</title>
        <authorList>
            <consortium name="The Broad Institute Genome Sequencing Platform"/>
            <person name="Earl A."/>
            <person name="Ward D."/>
            <person name="Feldgarden M."/>
            <person name="Gevers D."/>
            <person name="Daigneault M."/>
            <person name="Sibley C.D."/>
            <person name="White A."/>
            <person name="Strauss J."/>
            <person name="Allen-Vercoe E."/>
            <person name="Young S.K."/>
            <person name="Zeng Q."/>
            <person name="Gargeya S."/>
            <person name="Fitzgerald M."/>
            <person name="Haas B."/>
            <person name="Abouelleil A."/>
            <person name="Alvarado L."/>
            <person name="Arachchi H.M."/>
            <person name="Berlin A."/>
            <person name="Brown A."/>
            <person name="Chapman S.B."/>
            <person name="Chen Z."/>
            <person name="Dunbar C."/>
            <person name="Freedman E."/>
            <person name="Gearin G."/>
            <person name="Gellesch M."/>
            <person name="Goldberg J."/>
            <person name="Griggs A."/>
            <person name="Gujja S."/>
            <person name="Heilman E."/>
            <person name="Heiman D."/>
            <person name="Howarth C."/>
            <person name="Larson L."/>
            <person name="Lui A."/>
            <person name="MacDonald P.J.P."/>
            <person name="Mehta T."/>
            <person name="Montmayeur A."/>
            <person name="Murphy C."/>
            <person name="Neiman D."/>
            <person name="Pearson M."/>
            <person name="Priest M."/>
            <person name="Roberts A."/>
            <person name="Saif S."/>
            <person name="Shea T."/>
            <person name="Shenoy N."/>
            <person name="Sisk P."/>
            <person name="Stolte C."/>
            <person name="Sykes S."/>
            <person name="White J."/>
            <person name="Yandava C."/>
            <person name="Nusbaum C."/>
            <person name="Birren B."/>
        </authorList>
    </citation>
    <scope>NUCLEOTIDE SEQUENCE [LARGE SCALE GENOMIC DNA]</scope>
    <source>
        <strain evidence="2 3">29_1</strain>
    </source>
</reference>
<protein>
    <recommendedName>
        <fullName evidence="1">F5/8 type C domain-containing protein</fullName>
    </recommendedName>
</protein>